<comment type="caution">
    <text evidence="2">The sequence shown here is derived from an EMBL/GenBank/DDBJ whole genome shotgun (WGS) entry which is preliminary data.</text>
</comment>
<protein>
    <submittedName>
        <fullName evidence="2">Uncharacterized protein</fullName>
    </submittedName>
</protein>
<dbReference type="EMBL" id="JABEZY010273181">
    <property type="protein sequence ID" value="MBA0756062.1"/>
    <property type="molecule type" value="Genomic_DNA"/>
</dbReference>
<name>A0A7J9D5R2_GOSGO</name>
<accession>A0A7J9D5R2</accession>
<evidence type="ECO:0000313" key="3">
    <source>
        <dbReference type="Proteomes" id="UP000593579"/>
    </source>
</evidence>
<evidence type="ECO:0000256" key="1">
    <source>
        <dbReference type="SAM" id="MobiDB-lite"/>
    </source>
</evidence>
<sequence>MGTRNYKKENGPPSPKGDKEVVRVNMGYEEPGSTLKDFMKDLLGDGGPILASSGSFKSNAKPTKDIEMAGFSRIKLCLLGEEKVIHNHATFSQIDVPGSVINNENSIVNKSKTGTKEMVVKLNDTVLNTGKHSAVTFKVSNESNKGSSNNRETHNRSCETLFTVKGRGFGMKSGQIRSGKRLNRIIKYRGERFKVARILKVPLTVSMNSIIELISSQLSMKIRLVSRCRV</sequence>
<organism evidence="2 3">
    <name type="scientific">Gossypium gossypioides</name>
    <name type="common">Mexican cotton</name>
    <name type="synonym">Selera gossypioides</name>
    <dbReference type="NCBI Taxonomy" id="34282"/>
    <lineage>
        <taxon>Eukaryota</taxon>
        <taxon>Viridiplantae</taxon>
        <taxon>Streptophyta</taxon>
        <taxon>Embryophyta</taxon>
        <taxon>Tracheophyta</taxon>
        <taxon>Spermatophyta</taxon>
        <taxon>Magnoliopsida</taxon>
        <taxon>eudicotyledons</taxon>
        <taxon>Gunneridae</taxon>
        <taxon>Pentapetalae</taxon>
        <taxon>rosids</taxon>
        <taxon>malvids</taxon>
        <taxon>Malvales</taxon>
        <taxon>Malvaceae</taxon>
        <taxon>Malvoideae</taxon>
        <taxon>Gossypium</taxon>
    </lineage>
</organism>
<evidence type="ECO:0000313" key="2">
    <source>
        <dbReference type="EMBL" id="MBA0756062.1"/>
    </source>
</evidence>
<reference evidence="2 3" key="1">
    <citation type="journal article" date="2019" name="Genome Biol. Evol.">
        <title>Insights into the evolution of the New World diploid cottons (Gossypium, subgenus Houzingenia) based on genome sequencing.</title>
        <authorList>
            <person name="Grover C.E."/>
            <person name="Arick M.A. 2nd"/>
            <person name="Thrash A."/>
            <person name="Conover J.L."/>
            <person name="Sanders W.S."/>
            <person name="Peterson D.G."/>
            <person name="Frelichowski J.E."/>
            <person name="Scheffler J.A."/>
            <person name="Scheffler B.E."/>
            <person name="Wendel J.F."/>
        </authorList>
    </citation>
    <scope>NUCLEOTIDE SEQUENCE [LARGE SCALE GENOMIC DNA]</scope>
    <source>
        <strain evidence="2">5</strain>
        <tissue evidence="2">Leaf</tissue>
    </source>
</reference>
<dbReference type="OrthoDB" id="10367529at2759"/>
<keyword evidence="3" id="KW-1185">Reference proteome</keyword>
<proteinExistence type="predicted"/>
<gene>
    <name evidence="2" type="ORF">Gogos_020254</name>
</gene>
<dbReference type="Proteomes" id="UP000593579">
    <property type="component" value="Unassembled WGS sequence"/>
</dbReference>
<feature type="region of interest" description="Disordered" evidence="1">
    <location>
        <begin position="1"/>
        <end position="20"/>
    </location>
</feature>
<dbReference type="AlphaFoldDB" id="A0A7J9D5R2"/>